<sequence>MASMSLKNFTNHMNVRRLPHRKCILMRINTSADRPFDELLNRGWLLPNPETQIHKVSISETNGAESPDDALSFSIDTRPSLFGEKRTSSSAFYVVRDDLLHPFVNGNKARKLDAVIPALLDHGVTDLVTCGGCQSAHTAAVAVSCAEKGISSHLLLRGEPPEILTGYNLVSAMYGNVTYIARSVYAKREEMLLRHAELLAGKGGCVLWLKDIVHSSYDAVELENLPISGHRTGAFEDAGRLRKVAIVNEGAGDALALLGVIRLVKYLSQKHLFGNEQPVEMVVDAGTGTTAVGLGLGVLYFGLPWKITAIMLADDIEGYQRQEKRLVSDFTRLYELDYVESAVHGDIVHWVNRIRPRRFGKVLEGEVKKCRHVAQQTGILVDPIYTLSAWELVTQLCRREETENARVVMLHTGGTLGMFGVAQRYKHCFHAAVQK</sequence>
<name>A0AAV9CWW6_ACOCL</name>
<reference evidence="4" key="1">
    <citation type="journal article" date="2023" name="Nat. Commun.">
        <title>Diploid and tetraploid genomes of Acorus and the evolution of monocots.</title>
        <authorList>
            <person name="Ma L."/>
            <person name="Liu K.W."/>
            <person name="Li Z."/>
            <person name="Hsiao Y.Y."/>
            <person name="Qi Y."/>
            <person name="Fu T."/>
            <person name="Tang G.D."/>
            <person name="Zhang D."/>
            <person name="Sun W.H."/>
            <person name="Liu D.K."/>
            <person name="Li Y."/>
            <person name="Chen G.Z."/>
            <person name="Liu X.D."/>
            <person name="Liao X.Y."/>
            <person name="Jiang Y.T."/>
            <person name="Yu X."/>
            <person name="Hao Y."/>
            <person name="Huang J."/>
            <person name="Zhao X.W."/>
            <person name="Ke S."/>
            <person name="Chen Y.Y."/>
            <person name="Wu W.L."/>
            <person name="Hsu J.L."/>
            <person name="Lin Y.F."/>
            <person name="Huang M.D."/>
            <person name="Li C.Y."/>
            <person name="Huang L."/>
            <person name="Wang Z.W."/>
            <person name="Zhao X."/>
            <person name="Zhong W.Y."/>
            <person name="Peng D.H."/>
            <person name="Ahmad S."/>
            <person name="Lan S."/>
            <person name="Zhang J.S."/>
            <person name="Tsai W.C."/>
            <person name="Van de Peer Y."/>
            <person name="Liu Z.J."/>
        </authorList>
    </citation>
    <scope>NUCLEOTIDE SEQUENCE</scope>
    <source>
        <strain evidence="4">CP</strain>
    </source>
</reference>
<protein>
    <recommendedName>
        <fullName evidence="6">D-cysteine desulfhydrase 2, mitochondrial</fullName>
    </recommendedName>
</protein>
<proteinExistence type="inferred from homology"/>
<dbReference type="Gene3D" id="3.40.50.1100">
    <property type="match status" value="2"/>
</dbReference>
<dbReference type="EMBL" id="JAUJYO010000017">
    <property type="protein sequence ID" value="KAK1293442.1"/>
    <property type="molecule type" value="Genomic_DNA"/>
</dbReference>
<dbReference type="PANTHER" id="PTHR43780:SF7">
    <property type="entry name" value="D-CYSTEINE DESULFHYDRASE 2, MITOCHONDRIAL"/>
    <property type="match status" value="1"/>
</dbReference>
<keyword evidence="3" id="KW-0663">Pyridoxal phosphate</keyword>
<evidence type="ECO:0000256" key="3">
    <source>
        <dbReference type="ARBA" id="ARBA00022898"/>
    </source>
</evidence>
<dbReference type="GO" id="GO:0019148">
    <property type="term" value="F:D-cysteine desulfhydrase activity"/>
    <property type="evidence" value="ECO:0007669"/>
    <property type="project" value="TreeGrafter"/>
</dbReference>
<dbReference type="PANTHER" id="PTHR43780">
    <property type="entry name" value="1-AMINOCYCLOPROPANE-1-CARBOXYLATE DEAMINASE-RELATED"/>
    <property type="match status" value="1"/>
</dbReference>
<comment type="similarity">
    <text evidence="2">Belongs to the ACC deaminase/D-cysteine desulfhydrase family.</text>
</comment>
<dbReference type="AlphaFoldDB" id="A0AAV9CWW6"/>
<dbReference type="Proteomes" id="UP001180020">
    <property type="component" value="Unassembled WGS sequence"/>
</dbReference>
<organism evidence="4 5">
    <name type="scientific">Acorus calamus</name>
    <name type="common">Sweet flag</name>
    <dbReference type="NCBI Taxonomy" id="4465"/>
    <lineage>
        <taxon>Eukaryota</taxon>
        <taxon>Viridiplantae</taxon>
        <taxon>Streptophyta</taxon>
        <taxon>Embryophyta</taxon>
        <taxon>Tracheophyta</taxon>
        <taxon>Spermatophyta</taxon>
        <taxon>Magnoliopsida</taxon>
        <taxon>Liliopsida</taxon>
        <taxon>Acoraceae</taxon>
        <taxon>Acorus</taxon>
    </lineage>
</organism>
<evidence type="ECO:0000256" key="2">
    <source>
        <dbReference type="ARBA" id="ARBA00008639"/>
    </source>
</evidence>
<comment type="caution">
    <text evidence="4">The sequence shown here is derived from an EMBL/GenBank/DDBJ whole genome shotgun (WGS) entry which is preliminary data.</text>
</comment>
<keyword evidence="5" id="KW-1185">Reference proteome</keyword>
<evidence type="ECO:0008006" key="6">
    <source>
        <dbReference type="Google" id="ProtNLM"/>
    </source>
</evidence>
<dbReference type="InterPro" id="IPR027278">
    <property type="entry name" value="ACCD_DCysDesulf"/>
</dbReference>
<dbReference type="SUPFAM" id="SSF53686">
    <property type="entry name" value="Tryptophan synthase beta subunit-like PLP-dependent enzymes"/>
    <property type="match status" value="1"/>
</dbReference>
<dbReference type="FunFam" id="3.40.50.1100:FF:000081">
    <property type="entry name" value="D-cysteine desulfhydrase 2 mitochondrial"/>
    <property type="match status" value="1"/>
</dbReference>
<evidence type="ECO:0000313" key="5">
    <source>
        <dbReference type="Proteomes" id="UP001180020"/>
    </source>
</evidence>
<accession>A0AAV9CWW6</accession>
<dbReference type="InterPro" id="IPR036052">
    <property type="entry name" value="TrpB-like_PALP_sf"/>
</dbReference>
<reference evidence="4" key="2">
    <citation type="submission" date="2023-06" db="EMBL/GenBank/DDBJ databases">
        <authorList>
            <person name="Ma L."/>
            <person name="Liu K.-W."/>
            <person name="Li Z."/>
            <person name="Hsiao Y.-Y."/>
            <person name="Qi Y."/>
            <person name="Fu T."/>
            <person name="Tang G."/>
            <person name="Zhang D."/>
            <person name="Sun W.-H."/>
            <person name="Liu D.-K."/>
            <person name="Li Y."/>
            <person name="Chen G.-Z."/>
            <person name="Liu X.-D."/>
            <person name="Liao X.-Y."/>
            <person name="Jiang Y.-T."/>
            <person name="Yu X."/>
            <person name="Hao Y."/>
            <person name="Huang J."/>
            <person name="Zhao X.-W."/>
            <person name="Ke S."/>
            <person name="Chen Y.-Y."/>
            <person name="Wu W.-L."/>
            <person name="Hsu J.-L."/>
            <person name="Lin Y.-F."/>
            <person name="Huang M.-D."/>
            <person name="Li C.-Y."/>
            <person name="Huang L."/>
            <person name="Wang Z.-W."/>
            <person name="Zhao X."/>
            <person name="Zhong W.-Y."/>
            <person name="Peng D.-H."/>
            <person name="Ahmad S."/>
            <person name="Lan S."/>
            <person name="Zhang J.-S."/>
            <person name="Tsai W.-C."/>
            <person name="Van De Peer Y."/>
            <person name="Liu Z.-J."/>
        </authorList>
    </citation>
    <scope>NUCLEOTIDE SEQUENCE</scope>
    <source>
        <strain evidence="4">CP</strain>
        <tissue evidence="4">Leaves</tissue>
    </source>
</reference>
<evidence type="ECO:0000256" key="1">
    <source>
        <dbReference type="ARBA" id="ARBA00001933"/>
    </source>
</evidence>
<gene>
    <name evidence="4" type="ORF">QJS10_CPB17g02432</name>
</gene>
<comment type="cofactor">
    <cofactor evidence="1">
        <name>pyridoxal 5'-phosphate</name>
        <dbReference type="ChEBI" id="CHEBI:597326"/>
    </cofactor>
</comment>
<evidence type="ECO:0000313" key="4">
    <source>
        <dbReference type="EMBL" id="KAK1293442.1"/>
    </source>
</evidence>